<protein>
    <recommendedName>
        <fullName evidence="14">HAT C-terminal dimerisation domain-containing protein</fullName>
    </recommendedName>
</protein>
<comment type="subcellular location">
    <subcellularLocation>
        <location evidence="1">Membrane</location>
        <topology evidence="1">Multi-pass membrane protein</topology>
    </subcellularLocation>
</comment>
<feature type="disulfide bond" evidence="7">
    <location>
        <begin position="180"/>
        <end position="189"/>
    </location>
</feature>
<keyword evidence="6" id="KW-0325">Glycoprotein</keyword>
<evidence type="ECO:0000256" key="7">
    <source>
        <dbReference type="PIRSR" id="PIRSR603915-2"/>
    </source>
</evidence>
<dbReference type="InterPro" id="IPR012337">
    <property type="entry name" value="RNaseH-like_sf"/>
</dbReference>
<dbReference type="GO" id="GO:0005262">
    <property type="term" value="F:calcium channel activity"/>
    <property type="evidence" value="ECO:0007669"/>
    <property type="project" value="TreeGrafter"/>
</dbReference>
<dbReference type="SUPFAM" id="SSF53098">
    <property type="entry name" value="Ribonuclease H-like"/>
    <property type="match status" value="1"/>
</dbReference>
<dbReference type="PANTHER" id="PTHR10877">
    <property type="entry name" value="POLYCYSTIN FAMILY MEMBER"/>
    <property type="match status" value="1"/>
</dbReference>
<dbReference type="GO" id="GO:0005509">
    <property type="term" value="F:calcium ion binding"/>
    <property type="evidence" value="ECO:0007669"/>
    <property type="project" value="InterPro"/>
</dbReference>
<feature type="transmembrane region" description="Helical" evidence="8">
    <location>
        <begin position="6"/>
        <end position="23"/>
    </location>
</feature>
<feature type="transmembrane region" description="Helical" evidence="8">
    <location>
        <begin position="333"/>
        <end position="351"/>
    </location>
</feature>
<evidence type="ECO:0000313" key="13">
    <source>
        <dbReference type="Proteomes" id="UP000663879"/>
    </source>
</evidence>
<comment type="similarity">
    <text evidence="2">Belongs to the polycystin family.</text>
</comment>
<reference evidence="12" key="1">
    <citation type="submission" date="2021-02" db="EMBL/GenBank/DDBJ databases">
        <authorList>
            <person name="Nowell W R."/>
        </authorList>
    </citation>
    <scope>NUCLEOTIDE SEQUENCE</scope>
    <source>
        <strain evidence="12">Ploen Becks lab</strain>
    </source>
</reference>
<name>A0A814JVP9_9BILA</name>
<dbReference type="PRINTS" id="PR01433">
    <property type="entry name" value="POLYCYSTIN2"/>
</dbReference>
<feature type="transmembrane region" description="Helical" evidence="8">
    <location>
        <begin position="82"/>
        <end position="101"/>
    </location>
</feature>
<dbReference type="Pfam" id="PF05699">
    <property type="entry name" value="Dimer_Tnp_hAT"/>
    <property type="match status" value="1"/>
</dbReference>
<dbReference type="AlphaFoldDB" id="A0A814JVP9"/>
<evidence type="ECO:0000259" key="11">
    <source>
        <dbReference type="Pfam" id="PF20519"/>
    </source>
</evidence>
<evidence type="ECO:0000256" key="2">
    <source>
        <dbReference type="ARBA" id="ARBA00007200"/>
    </source>
</evidence>
<keyword evidence="4 8" id="KW-1133">Transmembrane helix</keyword>
<feature type="domain" description="HAT C-terminal dimerisation" evidence="9">
    <location>
        <begin position="513"/>
        <end position="583"/>
    </location>
</feature>
<dbReference type="GO" id="GO:0050982">
    <property type="term" value="P:detection of mechanical stimulus"/>
    <property type="evidence" value="ECO:0007669"/>
    <property type="project" value="TreeGrafter"/>
</dbReference>
<dbReference type="InterPro" id="IPR008906">
    <property type="entry name" value="HATC_C_dom"/>
</dbReference>
<evidence type="ECO:0000256" key="5">
    <source>
        <dbReference type="ARBA" id="ARBA00023136"/>
    </source>
</evidence>
<dbReference type="Pfam" id="PF20519">
    <property type="entry name" value="Polycystin_dom"/>
    <property type="match status" value="1"/>
</dbReference>
<dbReference type="OrthoDB" id="444119at2759"/>
<feature type="domain" description="Polycystin cation channel PKD1/PKD2" evidence="10">
    <location>
        <begin position="329"/>
        <end position="428"/>
    </location>
</feature>
<feature type="transmembrane region" description="Helical" evidence="8">
    <location>
        <begin position="371"/>
        <end position="389"/>
    </location>
</feature>
<dbReference type="InterPro" id="IPR051223">
    <property type="entry name" value="Polycystin"/>
</dbReference>
<evidence type="ECO:0000256" key="8">
    <source>
        <dbReference type="SAM" id="Phobius"/>
    </source>
</evidence>
<dbReference type="GO" id="GO:0046983">
    <property type="term" value="F:protein dimerization activity"/>
    <property type="evidence" value="ECO:0007669"/>
    <property type="project" value="InterPro"/>
</dbReference>
<keyword evidence="5 8" id="KW-0472">Membrane</keyword>
<gene>
    <name evidence="12" type="ORF">OXX778_LOCUS18425</name>
</gene>
<keyword evidence="13" id="KW-1185">Reference proteome</keyword>
<dbReference type="InterPro" id="IPR003915">
    <property type="entry name" value="PKD_2"/>
</dbReference>
<dbReference type="PANTHER" id="PTHR10877:SF150">
    <property type="entry name" value="REJ DOMAIN-CONTAINING PROTEIN"/>
    <property type="match status" value="1"/>
</dbReference>
<organism evidence="12 13">
    <name type="scientific">Brachionus calyciflorus</name>
    <dbReference type="NCBI Taxonomy" id="104777"/>
    <lineage>
        <taxon>Eukaryota</taxon>
        <taxon>Metazoa</taxon>
        <taxon>Spiralia</taxon>
        <taxon>Gnathifera</taxon>
        <taxon>Rotifera</taxon>
        <taxon>Eurotatoria</taxon>
        <taxon>Monogononta</taxon>
        <taxon>Pseudotrocha</taxon>
        <taxon>Ploima</taxon>
        <taxon>Brachionidae</taxon>
        <taxon>Brachionus</taxon>
    </lineage>
</organism>
<accession>A0A814JVP9</accession>
<keyword evidence="3 8" id="KW-0812">Transmembrane</keyword>
<dbReference type="EMBL" id="CAJNOC010005109">
    <property type="protein sequence ID" value="CAF1042586.1"/>
    <property type="molecule type" value="Genomic_DNA"/>
</dbReference>
<evidence type="ECO:0000256" key="4">
    <source>
        <dbReference type="ARBA" id="ARBA00022989"/>
    </source>
</evidence>
<evidence type="ECO:0000256" key="1">
    <source>
        <dbReference type="ARBA" id="ARBA00004141"/>
    </source>
</evidence>
<dbReference type="Pfam" id="PF08016">
    <property type="entry name" value="PKD_channel"/>
    <property type="match status" value="1"/>
</dbReference>
<dbReference type="Proteomes" id="UP000663879">
    <property type="component" value="Unassembled WGS sequence"/>
</dbReference>
<evidence type="ECO:0000259" key="9">
    <source>
        <dbReference type="Pfam" id="PF05699"/>
    </source>
</evidence>
<dbReference type="GO" id="GO:0016020">
    <property type="term" value="C:membrane"/>
    <property type="evidence" value="ECO:0007669"/>
    <property type="project" value="UniProtKB-SubCell"/>
</dbReference>
<feature type="domain" description="Polycystin" evidence="11">
    <location>
        <begin position="128"/>
        <end position="324"/>
    </location>
</feature>
<dbReference type="InterPro" id="IPR046791">
    <property type="entry name" value="Polycystin_dom"/>
</dbReference>
<sequence>MSSFLLTQPIQVAAISFLLVLIFRKAESFTNFDETIEIESNIKFEKEAKQNKNDLINESDDIEKSLNSKRETYLKEKKAKMVLREILCYCIYLGILFIVSYSNKDINSFSYQNNLKKLFRVSTQSNGLDQVVRTSDIYSWIRNSFINGINARDRNYLNDQVSYIIGNPIIRQLRVLKEKCKTLDTLKYCFHDYDFFNQDKNSYGLKWSLNISELKENEKNSYLLDSFSYKNSDKIETYPYFGKYSSYFGGGYVYILKDQSLIKTIEDLKTLEILEWIDSQTRVVFIEFSLFNVNLNLFAYCTIIFELLPTGNILASSRFEPVVLYEAENSTKYLMITFNVIFILFISFFMFKAIRLIIKTKMNYFKKFWNYIDWIIFAFSWALLSIYIYKQFAKEDLFTKIKSKNTNVVKLQSLSYWNDILSILFGTTLLTESESESESKNQKLSENQQCSLSNKKLARRHINDSTYTFPPTNRRISKLKDKKKAFVITDTHFLDEIENYLKDSKTYIQNMKETKGLGDPLMFFKHNRALFPNLTSKALNLFCTAPTSVSAESLFSKAGLKQNDLRNRLNPHNLDKLIFIKTNSL</sequence>
<evidence type="ECO:0008006" key="14">
    <source>
        <dbReference type="Google" id="ProtNLM"/>
    </source>
</evidence>
<proteinExistence type="inferred from homology"/>
<comment type="caution">
    <text evidence="12">The sequence shown here is derived from an EMBL/GenBank/DDBJ whole genome shotgun (WGS) entry which is preliminary data.</text>
</comment>
<evidence type="ECO:0000256" key="3">
    <source>
        <dbReference type="ARBA" id="ARBA00022692"/>
    </source>
</evidence>
<dbReference type="InterPro" id="IPR013122">
    <property type="entry name" value="PKD1_2_channel"/>
</dbReference>
<evidence type="ECO:0000313" key="12">
    <source>
        <dbReference type="EMBL" id="CAF1042586.1"/>
    </source>
</evidence>
<evidence type="ECO:0000259" key="10">
    <source>
        <dbReference type="Pfam" id="PF08016"/>
    </source>
</evidence>
<evidence type="ECO:0000256" key="6">
    <source>
        <dbReference type="ARBA" id="ARBA00023180"/>
    </source>
</evidence>